<dbReference type="PANTHER" id="PTHR45657">
    <property type="entry name" value="CRAL-TRIO DOMAIN-CONTAINING PROTEIN YKL091C-RELATED"/>
    <property type="match status" value="1"/>
</dbReference>
<organism evidence="3 4">
    <name type="scientific">Exophiala bonariae</name>
    <dbReference type="NCBI Taxonomy" id="1690606"/>
    <lineage>
        <taxon>Eukaryota</taxon>
        <taxon>Fungi</taxon>
        <taxon>Dikarya</taxon>
        <taxon>Ascomycota</taxon>
        <taxon>Pezizomycotina</taxon>
        <taxon>Eurotiomycetes</taxon>
        <taxon>Chaetothyriomycetidae</taxon>
        <taxon>Chaetothyriales</taxon>
        <taxon>Herpotrichiellaceae</taxon>
        <taxon>Exophiala</taxon>
    </lineage>
</organism>
<dbReference type="InterPro" id="IPR001251">
    <property type="entry name" value="CRAL-TRIO_dom"/>
</dbReference>
<feature type="compositionally biased region" description="Polar residues" evidence="1">
    <location>
        <begin position="437"/>
        <end position="449"/>
    </location>
</feature>
<feature type="compositionally biased region" description="Basic and acidic residues" evidence="1">
    <location>
        <begin position="462"/>
        <end position="472"/>
    </location>
</feature>
<dbReference type="CDD" id="cd00170">
    <property type="entry name" value="SEC14"/>
    <property type="match status" value="1"/>
</dbReference>
<dbReference type="SMART" id="SM00516">
    <property type="entry name" value="SEC14"/>
    <property type="match status" value="1"/>
</dbReference>
<dbReference type="InterPro" id="IPR036865">
    <property type="entry name" value="CRAL-TRIO_dom_sf"/>
</dbReference>
<feature type="domain" description="CRAL-TRIO" evidence="2">
    <location>
        <begin position="135"/>
        <end position="318"/>
    </location>
</feature>
<feature type="region of interest" description="Disordered" evidence="1">
    <location>
        <begin position="387"/>
        <end position="591"/>
    </location>
</feature>
<dbReference type="GeneID" id="89976002"/>
<dbReference type="AlphaFoldDB" id="A0AAV9NPZ8"/>
<dbReference type="PANTHER" id="PTHR45657:SF3">
    <property type="entry name" value="TRANSPORTER, PUTATIVE (AFU_ORTHOLOGUE AFUA_5G09260)-RELATED"/>
    <property type="match status" value="1"/>
</dbReference>
<gene>
    <name evidence="3" type="ORF">LTR84_007837</name>
</gene>
<accession>A0AAV9NPZ8</accession>
<comment type="caution">
    <text evidence="3">The sequence shown here is derived from an EMBL/GenBank/DDBJ whole genome shotgun (WGS) entry which is preliminary data.</text>
</comment>
<feature type="compositionally biased region" description="Low complexity" evidence="1">
    <location>
        <begin position="507"/>
        <end position="532"/>
    </location>
</feature>
<dbReference type="Pfam" id="PF00650">
    <property type="entry name" value="CRAL_TRIO"/>
    <property type="match status" value="1"/>
</dbReference>
<dbReference type="Gene3D" id="1.10.8.20">
    <property type="entry name" value="N-terminal domain of phosphatidylinositol transfer protein sec14p"/>
    <property type="match status" value="1"/>
</dbReference>
<sequence length="632" mass="69167">MATNLYRTLTSQSQKSHHSEHSTATVQNTLTKTTTTDPLTGTLNHLTPAQEQRLEDFKAQLEKGGWWSPDGINGKPTHDDGTLLRYLRARKFDIAGAIGQFTDTEKWMKEQRVVELYDHFDVDFYERARLMYPQWTGHRDKRGIPIYVYHIKGLDGKNVAKYQKESQAYKDSLPYHKTLATPAKLIPLFALYQNLLNFVMPFVSTLERPNPEVPVTNSTNIVDISGVGLTQFWNLKAHMQDASVLATAHYPETLDRIFIIGAPAFFPTVWGWIKRWFDPVTVSKIFILGKHEVKSTLSTFIDPKDFPKRYGGDLEWNWGDLPHLDDETRTALERDGNKGWVKGPALWLDNQRLVVGAEKGKLRRPDSDVEAKLPIVYAADYTEVPVHPDRKLSKGSTKPAKTNATAQSHQQAEAAAETAAPGGATQAAIITDKTEPESQTAESPTSTSLAPPPVTQPASTEPAKEVDTEGKNLRAAADGSAVHLPDHQPAHPAVTAEYLSSKSNISVAPPETAQPQQEPAAPTNPTPAVAAVPAPPTTSSDAQPQTESKPHAHPPALPQSGPLPEHVKKMNEAVAQALSQESVSEIPATANGHAAHPEVLVASDASKGLAIESEKLGRPPIERFVTAAEVKS</sequence>
<dbReference type="Proteomes" id="UP001358417">
    <property type="component" value="Unassembled WGS sequence"/>
</dbReference>
<evidence type="ECO:0000313" key="4">
    <source>
        <dbReference type="Proteomes" id="UP001358417"/>
    </source>
</evidence>
<reference evidence="3 4" key="1">
    <citation type="submission" date="2023-08" db="EMBL/GenBank/DDBJ databases">
        <title>Black Yeasts Isolated from many extreme environments.</title>
        <authorList>
            <person name="Coleine C."/>
            <person name="Stajich J.E."/>
            <person name="Selbmann L."/>
        </authorList>
    </citation>
    <scope>NUCLEOTIDE SEQUENCE [LARGE SCALE GENOMIC DNA]</scope>
    <source>
        <strain evidence="3 4">CCFEE 5792</strain>
    </source>
</reference>
<dbReference type="Gene3D" id="3.40.525.10">
    <property type="entry name" value="CRAL-TRIO lipid binding domain"/>
    <property type="match status" value="1"/>
</dbReference>
<dbReference type="SUPFAM" id="SSF52087">
    <property type="entry name" value="CRAL/TRIO domain"/>
    <property type="match status" value="1"/>
</dbReference>
<dbReference type="PROSITE" id="PS50191">
    <property type="entry name" value="CRAL_TRIO"/>
    <property type="match status" value="1"/>
</dbReference>
<evidence type="ECO:0000313" key="3">
    <source>
        <dbReference type="EMBL" id="KAK5061295.1"/>
    </source>
</evidence>
<keyword evidence="4" id="KW-1185">Reference proteome</keyword>
<feature type="compositionally biased region" description="Polar residues" evidence="1">
    <location>
        <begin position="394"/>
        <end position="403"/>
    </location>
</feature>
<feature type="region of interest" description="Disordered" evidence="1">
    <location>
        <begin position="1"/>
        <end position="41"/>
    </location>
</feature>
<dbReference type="InterPro" id="IPR036273">
    <property type="entry name" value="CRAL/TRIO_N_dom_sf"/>
</dbReference>
<dbReference type="Pfam" id="PF03765">
    <property type="entry name" value="CRAL_TRIO_N"/>
    <property type="match status" value="1"/>
</dbReference>
<protein>
    <recommendedName>
        <fullName evidence="2">CRAL-TRIO domain-containing protein</fullName>
    </recommendedName>
</protein>
<dbReference type="SMART" id="SM01100">
    <property type="entry name" value="CRAL_TRIO_N"/>
    <property type="match status" value="1"/>
</dbReference>
<evidence type="ECO:0000259" key="2">
    <source>
        <dbReference type="PROSITE" id="PS50191"/>
    </source>
</evidence>
<feature type="compositionally biased region" description="Low complexity" evidence="1">
    <location>
        <begin position="404"/>
        <end position="431"/>
    </location>
</feature>
<name>A0AAV9NPZ8_9EURO</name>
<feature type="compositionally biased region" description="Low complexity" evidence="1">
    <location>
        <begin position="22"/>
        <end position="41"/>
    </location>
</feature>
<feature type="compositionally biased region" description="Polar residues" evidence="1">
    <location>
        <begin position="1"/>
        <end position="10"/>
    </location>
</feature>
<dbReference type="EMBL" id="JAVRRD010000003">
    <property type="protein sequence ID" value="KAK5061295.1"/>
    <property type="molecule type" value="Genomic_DNA"/>
</dbReference>
<evidence type="ECO:0000256" key="1">
    <source>
        <dbReference type="SAM" id="MobiDB-lite"/>
    </source>
</evidence>
<dbReference type="RefSeq" id="XP_064710392.1">
    <property type="nucleotide sequence ID" value="XM_064851389.1"/>
</dbReference>
<dbReference type="InterPro" id="IPR051026">
    <property type="entry name" value="PI/PC_transfer"/>
</dbReference>
<dbReference type="SUPFAM" id="SSF46938">
    <property type="entry name" value="CRAL/TRIO N-terminal domain"/>
    <property type="match status" value="1"/>
</dbReference>
<proteinExistence type="predicted"/>
<dbReference type="InterPro" id="IPR011074">
    <property type="entry name" value="CRAL/TRIO_N_dom"/>
</dbReference>